<evidence type="ECO:0000256" key="1">
    <source>
        <dbReference type="SAM" id="Phobius"/>
    </source>
</evidence>
<keyword evidence="1" id="KW-0812">Transmembrane</keyword>
<name>A0A915D8Q6_9BILA</name>
<evidence type="ECO:0000313" key="2">
    <source>
        <dbReference type="Proteomes" id="UP000887574"/>
    </source>
</evidence>
<protein>
    <submittedName>
        <fullName evidence="3">Uncharacterized protein</fullName>
    </submittedName>
</protein>
<feature type="transmembrane region" description="Helical" evidence="1">
    <location>
        <begin position="88"/>
        <end position="112"/>
    </location>
</feature>
<organism evidence="2 3">
    <name type="scientific">Ditylenchus dipsaci</name>
    <dbReference type="NCBI Taxonomy" id="166011"/>
    <lineage>
        <taxon>Eukaryota</taxon>
        <taxon>Metazoa</taxon>
        <taxon>Ecdysozoa</taxon>
        <taxon>Nematoda</taxon>
        <taxon>Chromadorea</taxon>
        <taxon>Rhabditida</taxon>
        <taxon>Tylenchina</taxon>
        <taxon>Tylenchomorpha</taxon>
        <taxon>Sphaerularioidea</taxon>
        <taxon>Anguinidae</taxon>
        <taxon>Anguininae</taxon>
        <taxon>Ditylenchus</taxon>
    </lineage>
</organism>
<sequence length="160" mass="18078">MNTSLVRVRMRKAPTPPEQFLLSHSNQKKQSIALQKSTVNQLISPNTVLCPIKRAIKRESRRLSSKSNSQTTFFQGKKCFRCMMICQFVMVLIMFTVFAAVITGLVILAISVMDMVNDALKKIENALAQVEYSINYVTNLVQNNPLPTSTANLKNYTVLY</sequence>
<keyword evidence="1" id="KW-1133">Transmembrane helix</keyword>
<keyword evidence="1" id="KW-0472">Membrane</keyword>
<accession>A0A915D8Q6</accession>
<dbReference type="Proteomes" id="UP000887574">
    <property type="component" value="Unplaced"/>
</dbReference>
<evidence type="ECO:0000313" key="3">
    <source>
        <dbReference type="WBParaSite" id="jg1732"/>
    </source>
</evidence>
<dbReference type="WBParaSite" id="jg1732">
    <property type="protein sequence ID" value="jg1732"/>
    <property type="gene ID" value="jg1732"/>
</dbReference>
<keyword evidence="2" id="KW-1185">Reference proteome</keyword>
<reference evidence="3" key="1">
    <citation type="submission" date="2022-11" db="UniProtKB">
        <authorList>
            <consortium name="WormBaseParasite"/>
        </authorList>
    </citation>
    <scope>IDENTIFICATION</scope>
</reference>
<dbReference type="AlphaFoldDB" id="A0A915D8Q6"/>
<proteinExistence type="predicted"/>